<feature type="compositionally biased region" description="Low complexity" evidence="1">
    <location>
        <begin position="52"/>
        <end position="78"/>
    </location>
</feature>
<dbReference type="EMBL" id="MU853586">
    <property type="protein sequence ID" value="KAK4143447.1"/>
    <property type="molecule type" value="Genomic_DNA"/>
</dbReference>
<evidence type="ECO:0000256" key="1">
    <source>
        <dbReference type="SAM" id="MobiDB-lite"/>
    </source>
</evidence>
<feature type="compositionally biased region" description="Polar residues" evidence="1">
    <location>
        <begin position="1"/>
        <end position="16"/>
    </location>
</feature>
<reference evidence="2" key="1">
    <citation type="journal article" date="2023" name="Mol. Phylogenet. Evol.">
        <title>Genome-scale phylogeny and comparative genomics of the fungal order Sordariales.</title>
        <authorList>
            <person name="Hensen N."/>
            <person name="Bonometti L."/>
            <person name="Westerberg I."/>
            <person name="Brannstrom I.O."/>
            <person name="Guillou S."/>
            <person name="Cros-Aarteil S."/>
            <person name="Calhoun S."/>
            <person name="Haridas S."/>
            <person name="Kuo A."/>
            <person name="Mondo S."/>
            <person name="Pangilinan J."/>
            <person name="Riley R."/>
            <person name="LaButti K."/>
            <person name="Andreopoulos B."/>
            <person name="Lipzen A."/>
            <person name="Chen C."/>
            <person name="Yan M."/>
            <person name="Daum C."/>
            <person name="Ng V."/>
            <person name="Clum A."/>
            <person name="Steindorff A."/>
            <person name="Ohm R.A."/>
            <person name="Martin F."/>
            <person name="Silar P."/>
            <person name="Natvig D.O."/>
            <person name="Lalanne C."/>
            <person name="Gautier V."/>
            <person name="Ament-Velasquez S.L."/>
            <person name="Kruys A."/>
            <person name="Hutchinson M.I."/>
            <person name="Powell A.J."/>
            <person name="Barry K."/>
            <person name="Miller A.N."/>
            <person name="Grigoriev I.V."/>
            <person name="Debuchy R."/>
            <person name="Gladieux P."/>
            <person name="Hiltunen Thoren M."/>
            <person name="Johannesson H."/>
        </authorList>
    </citation>
    <scope>NUCLEOTIDE SEQUENCE</scope>
    <source>
        <strain evidence="2">CBS 141.50</strain>
    </source>
</reference>
<gene>
    <name evidence="2" type="ORF">C8A04DRAFT_28872</name>
</gene>
<dbReference type="GeneID" id="87817420"/>
<sequence>MKKSTNPQPTTDTTASKPVVRKKAAQSTVNTTASQSTTSTTAPKPTVRKKAAQSTTSTTASQSTASASATQSTASASAPKATVRKTTTNVQQVTNALANTAISSSEDDFWEDLKLRNPAMYAKVQRGFAASAAAIKGGKIKPFKPVIARVKAK</sequence>
<name>A0AAN6V258_9PEZI</name>
<proteinExistence type="predicted"/>
<feature type="compositionally biased region" description="Low complexity" evidence="1">
    <location>
        <begin position="25"/>
        <end position="42"/>
    </location>
</feature>
<feature type="region of interest" description="Disordered" evidence="1">
    <location>
        <begin position="1"/>
        <end position="87"/>
    </location>
</feature>
<comment type="caution">
    <text evidence="2">The sequence shown here is derived from an EMBL/GenBank/DDBJ whole genome shotgun (WGS) entry which is preliminary data.</text>
</comment>
<organism evidence="2 3">
    <name type="scientific">Dichotomopilus funicola</name>
    <dbReference type="NCBI Taxonomy" id="1934379"/>
    <lineage>
        <taxon>Eukaryota</taxon>
        <taxon>Fungi</taxon>
        <taxon>Dikarya</taxon>
        <taxon>Ascomycota</taxon>
        <taxon>Pezizomycotina</taxon>
        <taxon>Sordariomycetes</taxon>
        <taxon>Sordariomycetidae</taxon>
        <taxon>Sordariales</taxon>
        <taxon>Chaetomiaceae</taxon>
        <taxon>Dichotomopilus</taxon>
    </lineage>
</organism>
<accession>A0AAN6V258</accession>
<evidence type="ECO:0000313" key="3">
    <source>
        <dbReference type="Proteomes" id="UP001302676"/>
    </source>
</evidence>
<dbReference type="RefSeq" id="XP_062636818.1">
    <property type="nucleotide sequence ID" value="XM_062780807.1"/>
</dbReference>
<evidence type="ECO:0000313" key="2">
    <source>
        <dbReference type="EMBL" id="KAK4143447.1"/>
    </source>
</evidence>
<reference evidence="2" key="2">
    <citation type="submission" date="2023-05" db="EMBL/GenBank/DDBJ databases">
        <authorList>
            <consortium name="Lawrence Berkeley National Laboratory"/>
            <person name="Steindorff A."/>
            <person name="Hensen N."/>
            <person name="Bonometti L."/>
            <person name="Westerberg I."/>
            <person name="Brannstrom I.O."/>
            <person name="Guillou S."/>
            <person name="Cros-Aarteil S."/>
            <person name="Calhoun S."/>
            <person name="Haridas S."/>
            <person name="Kuo A."/>
            <person name="Mondo S."/>
            <person name="Pangilinan J."/>
            <person name="Riley R."/>
            <person name="Labutti K."/>
            <person name="Andreopoulos B."/>
            <person name="Lipzen A."/>
            <person name="Chen C."/>
            <person name="Yanf M."/>
            <person name="Daum C."/>
            <person name="Ng V."/>
            <person name="Clum A."/>
            <person name="Ohm R."/>
            <person name="Martin F."/>
            <person name="Silar P."/>
            <person name="Natvig D."/>
            <person name="Lalanne C."/>
            <person name="Gautier V."/>
            <person name="Ament-Velasquez S.L."/>
            <person name="Kruys A."/>
            <person name="Hutchinson M.I."/>
            <person name="Powell A.J."/>
            <person name="Barry K."/>
            <person name="Miller A.N."/>
            <person name="Grigoriev I.V."/>
            <person name="Debuchy R."/>
            <person name="Gladieux P."/>
            <person name="Thoren M.H."/>
            <person name="Johannesson H."/>
        </authorList>
    </citation>
    <scope>NUCLEOTIDE SEQUENCE</scope>
    <source>
        <strain evidence="2">CBS 141.50</strain>
    </source>
</reference>
<protein>
    <submittedName>
        <fullName evidence="2">Uncharacterized protein</fullName>
    </submittedName>
</protein>
<dbReference type="AlphaFoldDB" id="A0AAN6V258"/>
<dbReference type="Proteomes" id="UP001302676">
    <property type="component" value="Unassembled WGS sequence"/>
</dbReference>
<keyword evidence="3" id="KW-1185">Reference proteome</keyword>